<reference evidence="2 3" key="1">
    <citation type="journal article" date="2016" name="Mol. Biol. Evol.">
        <title>Comparative Genomics of Early-Diverging Mushroom-Forming Fungi Provides Insights into the Origins of Lignocellulose Decay Capabilities.</title>
        <authorList>
            <person name="Nagy L.G."/>
            <person name="Riley R."/>
            <person name="Tritt A."/>
            <person name="Adam C."/>
            <person name="Daum C."/>
            <person name="Floudas D."/>
            <person name="Sun H."/>
            <person name="Yadav J.S."/>
            <person name="Pangilinan J."/>
            <person name="Larsson K.H."/>
            <person name="Matsuura K."/>
            <person name="Barry K."/>
            <person name="Labutti K."/>
            <person name="Kuo R."/>
            <person name="Ohm R.A."/>
            <person name="Bhattacharya S.S."/>
            <person name="Shirouzu T."/>
            <person name="Yoshinaga Y."/>
            <person name="Martin F.M."/>
            <person name="Grigoriev I.V."/>
            <person name="Hibbett D.S."/>
        </authorList>
    </citation>
    <scope>NUCLEOTIDE SEQUENCE [LARGE SCALE GENOMIC DNA]</scope>
    <source>
        <strain evidence="2 3">HHB14362 ss-1</strain>
    </source>
</reference>
<evidence type="ECO:0000313" key="2">
    <source>
        <dbReference type="EMBL" id="KZT20919.1"/>
    </source>
</evidence>
<dbReference type="Proteomes" id="UP000076761">
    <property type="component" value="Unassembled WGS sequence"/>
</dbReference>
<feature type="compositionally biased region" description="Basic and acidic residues" evidence="1">
    <location>
        <begin position="215"/>
        <end position="230"/>
    </location>
</feature>
<accession>A0A165PEC4</accession>
<evidence type="ECO:0000313" key="3">
    <source>
        <dbReference type="Proteomes" id="UP000076761"/>
    </source>
</evidence>
<protein>
    <submittedName>
        <fullName evidence="2">Uncharacterized protein</fullName>
    </submittedName>
</protein>
<evidence type="ECO:0000256" key="1">
    <source>
        <dbReference type="SAM" id="MobiDB-lite"/>
    </source>
</evidence>
<gene>
    <name evidence="2" type="ORF">NEOLEDRAFT_1182132</name>
</gene>
<feature type="compositionally biased region" description="Basic and acidic residues" evidence="1">
    <location>
        <begin position="257"/>
        <end position="267"/>
    </location>
</feature>
<feature type="compositionally biased region" description="Low complexity" evidence="1">
    <location>
        <begin position="34"/>
        <end position="48"/>
    </location>
</feature>
<dbReference type="AlphaFoldDB" id="A0A165PEC4"/>
<dbReference type="EMBL" id="KV425613">
    <property type="protein sequence ID" value="KZT20919.1"/>
    <property type="molecule type" value="Genomic_DNA"/>
</dbReference>
<feature type="compositionally biased region" description="Acidic residues" evidence="1">
    <location>
        <begin position="172"/>
        <end position="194"/>
    </location>
</feature>
<name>A0A165PEC4_9AGAM</name>
<feature type="compositionally biased region" description="Basic and acidic residues" evidence="1">
    <location>
        <begin position="146"/>
        <end position="162"/>
    </location>
</feature>
<feature type="region of interest" description="Disordered" evidence="1">
    <location>
        <begin position="142"/>
        <end position="372"/>
    </location>
</feature>
<keyword evidence="3" id="KW-1185">Reference proteome</keyword>
<proteinExistence type="predicted"/>
<dbReference type="InParanoid" id="A0A165PEC4"/>
<dbReference type="OrthoDB" id="10596803at2759"/>
<feature type="region of interest" description="Disordered" evidence="1">
    <location>
        <begin position="1"/>
        <end position="127"/>
    </location>
</feature>
<organism evidence="2 3">
    <name type="scientific">Neolentinus lepideus HHB14362 ss-1</name>
    <dbReference type="NCBI Taxonomy" id="1314782"/>
    <lineage>
        <taxon>Eukaryota</taxon>
        <taxon>Fungi</taxon>
        <taxon>Dikarya</taxon>
        <taxon>Basidiomycota</taxon>
        <taxon>Agaricomycotina</taxon>
        <taxon>Agaricomycetes</taxon>
        <taxon>Gloeophyllales</taxon>
        <taxon>Gloeophyllaceae</taxon>
        <taxon>Neolentinus</taxon>
    </lineage>
</organism>
<sequence>MYSFFASLSPTKNKRRASPLLEDAGIRKKRNTHPSPSSSSTPRTFFRTPSPPADIDDPFDYYPTPASSPEKKGFPASRLGTQSARQSENRIQHRRSRSPKKSLAMRESPAAKALRANKSLSPPPSEVFSSISEVFGVVLPLQDSPMKLDKDTPTKPVSEVKRLKLGRTIGVPEEEDEEEEEEEEEDDDDDDDETFVPMSSIVIGAEPSTPPRKVSRTEWRGRSGAQEDAKASTVEPRTPPRKAAVRMPSDWIGPRSSKTDVGAKQDAKASAMEPCTPPRKAVRMPSDWIGPRSSKTDATLDAIPPKRLAFESPTKSVGRSTDSETVSRAEGQQMSGPVGESGDVVPATPSPAPGHSRQIVNDSPHETLSQEEMPKALHETPLELACNPVTKEEQGVQTDDAVMTTSRARIPGFWEKLSSEWIEYARSCGCLESTVQAVMARVSSQDAKWQALLNPSNSALGLLSARSDMPWPLWIDTVDGTRITRNDIRDYVMSPFRTDTYHMTARERIHYELRKWLFFTFDESFAAKFLEVHRVPLLCTVAHVIKLLFAVEEEVRDW</sequence>
<feature type="compositionally biased region" description="Polar residues" evidence="1">
    <location>
        <begin position="1"/>
        <end position="11"/>
    </location>
</feature>